<dbReference type="EMBL" id="JAGQLF010000012">
    <property type="protein sequence ID" value="MCA9386714.1"/>
    <property type="molecule type" value="Genomic_DNA"/>
</dbReference>
<evidence type="ECO:0000313" key="1">
    <source>
        <dbReference type="EMBL" id="MCA9386714.1"/>
    </source>
</evidence>
<reference evidence="1" key="1">
    <citation type="submission" date="2020-04" db="EMBL/GenBank/DDBJ databases">
        <authorList>
            <person name="Zhang T."/>
        </authorList>
    </citation>
    <scope>NUCLEOTIDE SEQUENCE</scope>
    <source>
        <strain evidence="1">HKST-UBA09</strain>
    </source>
</reference>
<proteinExistence type="predicted"/>
<gene>
    <name evidence="1" type="ORF">KC669_01630</name>
</gene>
<dbReference type="Proteomes" id="UP000714915">
    <property type="component" value="Unassembled WGS sequence"/>
</dbReference>
<accession>A0A955LAR2</accession>
<sequence>MVDTTNNDIPSFENEAQSVEIVIAQVIQYETENSGKSLLDRIADIDAALEVEDFQRIQSAVGSFISHRIASIEISFSKNKDASWDSSLKTIQHDAALALLELRDMVGQNKTYTKDGNIIQTPLVKFLSREIKDRENSARRYEVKGNKDRVNFLREESSILKKAYRQVLGKKYSGKGKEA</sequence>
<dbReference type="AlphaFoldDB" id="A0A955LAR2"/>
<comment type="caution">
    <text evidence="1">The sequence shown here is derived from an EMBL/GenBank/DDBJ whole genome shotgun (WGS) entry which is preliminary data.</text>
</comment>
<evidence type="ECO:0000313" key="2">
    <source>
        <dbReference type="Proteomes" id="UP000714915"/>
    </source>
</evidence>
<name>A0A955LAR2_9BACT</name>
<reference evidence="1" key="2">
    <citation type="journal article" date="2021" name="Microbiome">
        <title>Successional dynamics and alternative stable states in a saline activated sludge microbial community over 9 years.</title>
        <authorList>
            <person name="Wang Y."/>
            <person name="Ye J."/>
            <person name="Ju F."/>
            <person name="Liu L."/>
            <person name="Boyd J.A."/>
            <person name="Deng Y."/>
            <person name="Parks D.H."/>
            <person name="Jiang X."/>
            <person name="Yin X."/>
            <person name="Woodcroft B.J."/>
            <person name="Tyson G.W."/>
            <person name="Hugenholtz P."/>
            <person name="Polz M.F."/>
            <person name="Zhang T."/>
        </authorList>
    </citation>
    <scope>NUCLEOTIDE SEQUENCE</scope>
    <source>
        <strain evidence="1">HKST-UBA09</strain>
    </source>
</reference>
<protein>
    <submittedName>
        <fullName evidence="1">Uncharacterized protein</fullName>
    </submittedName>
</protein>
<organism evidence="1 2">
    <name type="scientific">Candidatus Dojkabacteria bacterium</name>
    <dbReference type="NCBI Taxonomy" id="2099670"/>
    <lineage>
        <taxon>Bacteria</taxon>
        <taxon>Candidatus Dojkabacteria</taxon>
    </lineage>
</organism>